<dbReference type="SMART" id="SM00304">
    <property type="entry name" value="HAMP"/>
    <property type="match status" value="1"/>
</dbReference>
<dbReference type="Gene3D" id="3.30.565.10">
    <property type="entry name" value="Histidine kinase-like ATPase, C-terminal domain"/>
    <property type="match status" value="1"/>
</dbReference>
<evidence type="ECO:0000256" key="7">
    <source>
        <dbReference type="ARBA" id="ARBA00022741"/>
    </source>
</evidence>
<name>A0A9X5GQJ3_9FIRM</name>
<gene>
    <name evidence="14" type="ORF">D5281_00765</name>
</gene>
<dbReference type="GO" id="GO:0000155">
    <property type="term" value="F:phosphorelay sensor kinase activity"/>
    <property type="evidence" value="ECO:0007669"/>
    <property type="project" value="InterPro"/>
</dbReference>
<comment type="subcellular location">
    <subcellularLocation>
        <location evidence="2">Cell membrane</location>
        <topology evidence="2">Multi-pass membrane protein</topology>
    </subcellularLocation>
</comment>
<keyword evidence="9" id="KW-0067">ATP-binding</keyword>
<accession>A0A9X5GQJ3</accession>
<evidence type="ECO:0000256" key="9">
    <source>
        <dbReference type="ARBA" id="ARBA00022840"/>
    </source>
</evidence>
<evidence type="ECO:0000259" key="13">
    <source>
        <dbReference type="PROSITE" id="PS50885"/>
    </source>
</evidence>
<dbReference type="Pfam" id="PF00512">
    <property type="entry name" value="HisKA"/>
    <property type="match status" value="1"/>
</dbReference>
<dbReference type="SMART" id="SM00388">
    <property type="entry name" value="HisKA"/>
    <property type="match status" value="1"/>
</dbReference>
<evidence type="ECO:0000256" key="3">
    <source>
        <dbReference type="ARBA" id="ARBA00012438"/>
    </source>
</evidence>
<dbReference type="PANTHER" id="PTHR44936">
    <property type="entry name" value="SENSOR PROTEIN CREC"/>
    <property type="match status" value="1"/>
</dbReference>
<keyword evidence="5" id="KW-0597">Phosphoprotein</keyword>
<dbReference type="InterPro" id="IPR003660">
    <property type="entry name" value="HAMP_dom"/>
</dbReference>
<dbReference type="InterPro" id="IPR003594">
    <property type="entry name" value="HATPase_dom"/>
</dbReference>
<evidence type="ECO:0000259" key="12">
    <source>
        <dbReference type="PROSITE" id="PS50109"/>
    </source>
</evidence>
<keyword evidence="10" id="KW-0902">Two-component regulatory system</keyword>
<evidence type="ECO:0000256" key="1">
    <source>
        <dbReference type="ARBA" id="ARBA00000085"/>
    </source>
</evidence>
<dbReference type="GO" id="GO:0005524">
    <property type="term" value="F:ATP binding"/>
    <property type="evidence" value="ECO:0007669"/>
    <property type="project" value="UniProtKB-KW"/>
</dbReference>
<feature type="transmembrane region" description="Helical" evidence="11">
    <location>
        <begin position="7"/>
        <end position="28"/>
    </location>
</feature>
<dbReference type="Pfam" id="PF02518">
    <property type="entry name" value="HATPase_c"/>
    <property type="match status" value="1"/>
</dbReference>
<keyword evidence="6" id="KW-0808">Transferase</keyword>
<dbReference type="EC" id="2.7.13.3" evidence="3"/>
<dbReference type="InterPro" id="IPR050980">
    <property type="entry name" value="2C_sensor_his_kinase"/>
</dbReference>
<dbReference type="Gene3D" id="1.10.287.130">
    <property type="match status" value="1"/>
</dbReference>
<keyword evidence="11" id="KW-0812">Transmembrane</keyword>
<evidence type="ECO:0000256" key="10">
    <source>
        <dbReference type="ARBA" id="ARBA00023012"/>
    </source>
</evidence>
<keyword evidence="4" id="KW-1003">Cell membrane</keyword>
<evidence type="ECO:0000313" key="15">
    <source>
        <dbReference type="Proteomes" id="UP001154420"/>
    </source>
</evidence>
<keyword evidence="11" id="KW-0472">Membrane</keyword>
<dbReference type="InterPro" id="IPR036890">
    <property type="entry name" value="HATPase_C_sf"/>
</dbReference>
<dbReference type="EMBL" id="QZDT01000001">
    <property type="protein sequence ID" value="NBJ91151.1"/>
    <property type="molecule type" value="Genomic_DNA"/>
</dbReference>
<keyword evidence="15" id="KW-1185">Reference proteome</keyword>
<dbReference type="InterPro" id="IPR036097">
    <property type="entry name" value="HisK_dim/P_sf"/>
</dbReference>
<comment type="caution">
    <text evidence="14">The sequence shown here is derived from an EMBL/GenBank/DDBJ whole genome shotgun (WGS) entry which is preliminary data.</text>
</comment>
<evidence type="ECO:0000256" key="4">
    <source>
        <dbReference type="ARBA" id="ARBA00022475"/>
    </source>
</evidence>
<dbReference type="InterPro" id="IPR003661">
    <property type="entry name" value="HisK_dim/P_dom"/>
</dbReference>
<evidence type="ECO:0000256" key="6">
    <source>
        <dbReference type="ARBA" id="ARBA00022679"/>
    </source>
</evidence>
<dbReference type="PANTHER" id="PTHR44936:SF10">
    <property type="entry name" value="SENSOR PROTEIN RSTB"/>
    <property type="match status" value="1"/>
</dbReference>
<dbReference type="AlphaFoldDB" id="A0A9X5GQJ3"/>
<feature type="domain" description="Histidine kinase" evidence="12">
    <location>
        <begin position="159"/>
        <end position="361"/>
    </location>
</feature>
<keyword evidence="8 14" id="KW-0418">Kinase</keyword>
<dbReference type="GO" id="GO:0005886">
    <property type="term" value="C:plasma membrane"/>
    <property type="evidence" value="ECO:0007669"/>
    <property type="project" value="UniProtKB-SubCell"/>
</dbReference>
<keyword evidence="7" id="KW-0547">Nucleotide-binding</keyword>
<evidence type="ECO:0000256" key="8">
    <source>
        <dbReference type="ARBA" id="ARBA00022777"/>
    </source>
</evidence>
<dbReference type="PROSITE" id="PS50885">
    <property type="entry name" value="HAMP"/>
    <property type="match status" value="1"/>
</dbReference>
<dbReference type="SUPFAM" id="SSF47384">
    <property type="entry name" value="Homodimeric domain of signal transducing histidine kinase"/>
    <property type="match status" value="1"/>
</dbReference>
<dbReference type="InterPro" id="IPR005467">
    <property type="entry name" value="His_kinase_dom"/>
</dbReference>
<evidence type="ECO:0000256" key="11">
    <source>
        <dbReference type="SAM" id="Phobius"/>
    </source>
</evidence>
<evidence type="ECO:0000313" key="14">
    <source>
        <dbReference type="EMBL" id="NBJ91151.1"/>
    </source>
</evidence>
<dbReference type="Gene3D" id="6.10.340.10">
    <property type="match status" value="1"/>
</dbReference>
<organism evidence="14 15">
    <name type="scientific">Parablautia muri</name>
    <dbReference type="NCBI Taxonomy" id="2320879"/>
    <lineage>
        <taxon>Bacteria</taxon>
        <taxon>Bacillati</taxon>
        <taxon>Bacillota</taxon>
        <taxon>Clostridia</taxon>
        <taxon>Lachnospirales</taxon>
        <taxon>Lachnospiraceae</taxon>
        <taxon>Parablautia</taxon>
    </lineage>
</organism>
<dbReference type="CDD" id="cd06225">
    <property type="entry name" value="HAMP"/>
    <property type="match status" value="1"/>
</dbReference>
<dbReference type="PROSITE" id="PS50109">
    <property type="entry name" value="HIS_KIN"/>
    <property type="match status" value="1"/>
</dbReference>
<comment type="catalytic activity">
    <reaction evidence="1">
        <text>ATP + protein L-histidine = ADP + protein N-phospho-L-histidine.</text>
        <dbReference type="EC" id="2.7.13.3"/>
    </reaction>
</comment>
<evidence type="ECO:0000256" key="2">
    <source>
        <dbReference type="ARBA" id="ARBA00004651"/>
    </source>
</evidence>
<dbReference type="SMART" id="SM00387">
    <property type="entry name" value="HATPase_c"/>
    <property type="match status" value="1"/>
</dbReference>
<dbReference type="SUPFAM" id="SSF55874">
    <property type="entry name" value="ATPase domain of HSP90 chaperone/DNA topoisomerase II/histidine kinase"/>
    <property type="match status" value="1"/>
</dbReference>
<dbReference type="CDD" id="cd00082">
    <property type="entry name" value="HisKA"/>
    <property type="match status" value="1"/>
</dbReference>
<feature type="transmembrane region" description="Helical" evidence="11">
    <location>
        <begin position="71"/>
        <end position="92"/>
    </location>
</feature>
<keyword evidence="11" id="KW-1133">Transmembrane helix</keyword>
<proteinExistence type="predicted"/>
<sequence length="362" mass="39927">MGLKRCFFLLSVFCLVTALLLTLGVYLLCGRIAERYPQGGIAIDSDGTVTELAGPDREQMQILELLDGVRLLSAVLLPAGGLGFAGILFYRLKLKVPIEILKMGTGRIRNHDLDFSMPEASADELGQICSAFEMMRKELLETNRKLWQQAEERKRLNAAFAHDLRNPVTVLKGSVKLMKGGRADEHTLERMERYVLRVEQYVEAMSSIQRLEQIQVRLCDTDGSALLEELQETAHLLAPGLDLILPVPDLGIVRIDHGIFLTVAENLIGNAARFACRKLEVRLTLTGHMLCLMVADDGPGFPPELVKNGPKPFGKIEENAEHFGMGLYSSNLLCLKHGGKLCLDNRPEGGGAAAAFFKTIKS</sequence>
<dbReference type="OrthoDB" id="84942at2"/>
<evidence type="ECO:0000256" key="5">
    <source>
        <dbReference type="ARBA" id="ARBA00022553"/>
    </source>
</evidence>
<reference evidence="14" key="1">
    <citation type="submission" date="2018-09" db="EMBL/GenBank/DDBJ databases">
        <title>Murine metabolic-syndrome-specific gut microbial biobank.</title>
        <authorList>
            <person name="Liu C."/>
        </authorList>
    </citation>
    <scope>NUCLEOTIDE SEQUENCE</scope>
    <source>
        <strain evidence="14">D42-62</strain>
    </source>
</reference>
<dbReference type="Proteomes" id="UP001154420">
    <property type="component" value="Unassembled WGS sequence"/>
</dbReference>
<protein>
    <recommendedName>
        <fullName evidence="3">histidine kinase</fullName>
        <ecNumber evidence="3">2.7.13.3</ecNumber>
    </recommendedName>
</protein>
<dbReference type="Pfam" id="PF00672">
    <property type="entry name" value="HAMP"/>
    <property type="match status" value="1"/>
</dbReference>
<dbReference type="SUPFAM" id="SSF158472">
    <property type="entry name" value="HAMP domain-like"/>
    <property type="match status" value="1"/>
</dbReference>
<feature type="domain" description="HAMP" evidence="13">
    <location>
        <begin position="92"/>
        <end position="144"/>
    </location>
</feature>